<evidence type="ECO:0000313" key="1">
    <source>
        <dbReference type="EMBL" id="KAI4324837.1"/>
    </source>
</evidence>
<accession>A0ACB9MKU8</accession>
<dbReference type="EMBL" id="CM042888">
    <property type="protein sequence ID" value="KAI4324837.1"/>
    <property type="molecule type" value="Genomic_DNA"/>
</dbReference>
<gene>
    <name evidence="1" type="ORF">MLD38_030289</name>
</gene>
<keyword evidence="2" id="KW-1185">Reference proteome</keyword>
<name>A0ACB9MKU8_9MYRT</name>
<dbReference type="Proteomes" id="UP001057402">
    <property type="component" value="Chromosome 9"/>
</dbReference>
<organism evidence="1 2">
    <name type="scientific">Melastoma candidum</name>
    <dbReference type="NCBI Taxonomy" id="119954"/>
    <lineage>
        <taxon>Eukaryota</taxon>
        <taxon>Viridiplantae</taxon>
        <taxon>Streptophyta</taxon>
        <taxon>Embryophyta</taxon>
        <taxon>Tracheophyta</taxon>
        <taxon>Spermatophyta</taxon>
        <taxon>Magnoliopsida</taxon>
        <taxon>eudicotyledons</taxon>
        <taxon>Gunneridae</taxon>
        <taxon>Pentapetalae</taxon>
        <taxon>rosids</taxon>
        <taxon>malvids</taxon>
        <taxon>Myrtales</taxon>
        <taxon>Melastomataceae</taxon>
        <taxon>Melastomatoideae</taxon>
        <taxon>Melastomateae</taxon>
        <taxon>Melastoma</taxon>
    </lineage>
</organism>
<evidence type="ECO:0000313" key="2">
    <source>
        <dbReference type="Proteomes" id="UP001057402"/>
    </source>
</evidence>
<sequence>MEELDVLASDAMESIIVVIILGVLFSSMLFMFFPWGPDSEYSEYICLSDPATTGARPNKSRRPSAAKKETLVPGVDPVDRRASLGCEEDAPTGADAGDMDRDGPSGNGTGETKDWGHSFNDDNDGWELVERSQLLRDFERAVKFVDGQTSVGIVELSDDEKSRFEGCCRMAACAVGTCQQEC</sequence>
<proteinExistence type="predicted"/>
<reference evidence="2" key="1">
    <citation type="journal article" date="2023" name="Front. Plant Sci.">
        <title>Chromosomal-level genome assembly of Melastoma candidum provides insights into trichome evolution.</title>
        <authorList>
            <person name="Zhong Y."/>
            <person name="Wu W."/>
            <person name="Sun C."/>
            <person name="Zou P."/>
            <person name="Liu Y."/>
            <person name="Dai S."/>
            <person name="Zhou R."/>
        </authorList>
    </citation>
    <scope>NUCLEOTIDE SEQUENCE [LARGE SCALE GENOMIC DNA]</scope>
</reference>
<comment type="caution">
    <text evidence="1">The sequence shown here is derived from an EMBL/GenBank/DDBJ whole genome shotgun (WGS) entry which is preliminary data.</text>
</comment>
<protein>
    <submittedName>
        <fullName evidence="1">Uncharacterized protein</fullName>
    </submittedName>
</protein>